<feature type="compositionally biased region" description="Basic and acidic residues" evidence="1">
    <location>
        <begin position="8"/>
        <end position="19"/>
    </location>
</feature>
<organism evidence="2 3">
    <name type="scientific">Anopheles minimus</name>
    <dbReference type="NCBI Taxonomy" id="112268"/>
    <lineage>
        <taxon>Eukaryota</taxon>
        <taxon>Metazoa</taxon>
        <taxon>Ecdysozoa</taxon>
        <taxon>Arthropoda</taxon>
        <taxon>Hexapoda</taxon>
        <taxon>Insecta</taxon>
        <taxon>Pterygota</taxon>
        <taxon>Neoptera</taxon>
        <taxon>Endopterygota</taxon>
        <taxon>Diptera</taxon>
        <taxon>Nematocera</taxon>
        <taxon>Culicoidea</taxon>
        <taxon>Culicidae</taxon>
        <taxon>Anophelinae</taxon>
        <taxon>Anopheles</taxon>
    </lineage>
</organism>
<evidence type="ECO:0000313" key="3">
    <source>
        <dbReference type="Proteomes" id="UP000075920"/>
    </source>
</evidence>
<reference evidence="2" key="2">
    <citation type="submission" date="2020-05" db="UniProtKB">
        <authorList>
            <consortium name="EnsemblMetazoa"/>
        </authorList>
    </citation>
    <scope>IDENTIFICATION</scope>
    <source>
        <strain evidence="2">MINIMUS1</strain>
    </source>
</reference>
<keyword evidence="3" id="KW-1185">Reference proteome</keyword>
<dbReference type="Proteomes" id="UP000075920">
    <property type="component" value="Unassembled WGS sequence"/>
</dbReference>
<evidence type="ECO:0000256" key="1">
    <source>
        <dbReference type="SAM" id="MobiDB-lite"/>
    </source>
</evidence>
<feature type="region of interest" description="Disordered" evidence="1">
    <location>
        <begin position="1"/>
        <end position="35"/>
    </location>
</feature>
<reference evidence="3" key="1">
    <citation type="submission" date="2013-03" db="EMBL/GenBank/DDBJ databases">
        <title>The Genome Sequence of Anopheles minimus MINIMUS1.</title>
        <authorList>
            <consortium name="The Broad Institute Genomics Platform"/>
            <person name="Neafsey D.E."/>
            <person name="Walton C."/>
            <person name="Walker B."/>
            <person name="Young S.K."/>
            <person name="Zeng Q."/>
            <person name="Gargeya S."/>
            <person name="Fitzgerald M."/>
            <person name="Haas B."/>
            <person name="Abouelleil A."/>
            <person name="Allen A.W."/>
            <person name="Alvarado L."/>
            <person name="Arachchi H.M."/>
            <person name="Berlin A.M."/>
            <person name="Chapman S.B."/>
            <person name="Gainer-Dewar J."/>
            <person name="Goldberg J."/>
            <person name="Griggs A."/>
            <person name="Gujja S."/>
            <person name="Hansen M."/>
            <person name="Howarth C."/>
            <person name="Imamovic A."/>
            <person name="Ireland A."/>
            <person name="Larimer J."/>
            <person name="McCowan C."/>
            <person name="Murphy C."/>
            <person name="Pearson M."/>
            <person name="Poon T.W."/>
            <person name="Priest M."/>
            <person name="Roberts A."/>
            <person name="Saif S."/>
            <person name="Shea T."/>
            <person name="Sisk P."/>
            <person name="Sykes S."/>
            <person name="Wortman J."/>
            <person name="Nusbaum C."/>
            <person name="Birren B."/>
        </authorList>
    </citation>
    <scope>NUCLEOTIDE SEQUENCE [LARGE SCALE GENOMIC DNA]</scope>
    <source>
        <strain evidence="3">MINIMUS1</strain>
    </source>
</reference>
<evidence type="ECO:0000313" key="2">
    <source>
        <dbReference type="EnsemblMetazoa" id="AMIN014669-PA"/>
    </source>
</evidence>
<dbReference type="VEuPathDB" id="VectorBase:AMIN014669"/>
<proteinExistence type="predicted"/>
<dbReference type="EnsemblMetazoa" id="AMIN014669-RA">
    <property type="protein sequence ID" value="AMIN014669-PA"/>
    <property type="gene ID" value="AMIN014669"/>
</dbReference>
<dbReference type="AlphaFoldDB" id="A0A182WPS6"/>
<accession>A0A182WPS6</accession>
<protein>
    <submittedName>
        <fullName evidence="2">Uncharacterized protein</fullName>
    </submittedName>
</protein>
<name>A0A182WPS6_9DIPT</name>
<feature type="compositionally biased region" description="Polar residues" evidence="1">
    <location>
        <begin position="20"/>
        <end position="33"/>
    </location>
</feature>
<sequence length="101" mass="11585">MGKSQLPETDHDRQRDDNGQRSSMGSKTTNYKSRNVPHTHRCWMDGWVRSQCLTRLNCILKQNKQTKHRSLFLAKFIYSLPSTDPSTDATIFVGAANEMIV</sequence>